<organism evidence="1">
    <name type="scientific">bioreactor metagenome</name>
    <dbReference type="NCBI Taxonomy" id="1076179"/>
    <lineage>
        <taxon>unclassified sequences</taxon>
        <taxon>metagenomes</taxon>
        <taxon>ecological metagenomes</taxon>
    </lineage>
</organism>
<comment type="caution">
    <text evidence="1">The sequence shown here is derived from an EMBL/GenBank/DDBJ whole genome shotgun (WGS) entry which is preliminary data.</text>
</comment>
<proteinExistence type="predicted"/>
<gene>
    <name evidence="1" type="ORF">SDC9_170017</name>
</gene>
<reference evidence="1" key="1">
    <citation type="submission" date="2019-08" db="EMBL/GenBank/DDBJ databases">
        <authorList>
            <person name="Kucharzyk K."/>
            <person name="Murdoch R.W."/>
            <person name="Higgins S."/>
            <person name="Loffler F."/>
        </authorList>
    </citation>
    <scope>NUCLEOTIDE SEQUENCE</scope>
</reference>
<sequence>MNETKRNLLGQLTMSKQLGCVQCALELGREVPMTFYQAFCEGCCKNQDAIIMNDGLRAFQSMGICEQSENLATMKRRIAVLLEQYEASLQLYGKKVQESLKRKEEAQGYERVEVQCLDCLSGILSGAVGRGDAGLPPKGRKGGAR</sequence>
<name>A0A645GF83_9ZZZZ</name>
<accession>A0A645GF83</accession>
<evidence type="ECO:0000313" key="1">
    <source>
        <dbReference type="EMBL" id="MPN22634.1"/>
    </source>
</evidence>
<dbReference type="AlphaFoldDB" id="A0A645GF83"/>
<protein>
    <submittedName>
        <fullName evidence="1">Uncharacterized protein</fullName>
    </submittedName>
</protein>
<dbReference type="EMBL" id="VSSQ01070916">
    <property type="protein sequence ID" value="MPN22634.1"/>
    <property type="molecule type" value="Genomic_DNA"/>
</dbReference>